<dbReference type="Proteomes" id="UP000596074">
    <property type="component" value="Chromosome"/>
</dbReference>
<dbReference type="KEGG" id="vcw:GJQ55_07020"/>
<evidence type="ECO:0000313" key="3">
    <source>
        <dbReference type="Proteomes" id="UP000596074"/>
    </source>
</evidence>
<protein>
    <submittedName>
        <fullName evidence="2">DUF4375 domain-containing protein</fullName>
    </submittedName>
</protein>
<dbReference type="Gene3D" id="1.20.1420.60">
    <property type="match status" value="1"/>
</dbReference>
<feature type="domain" description="DNA mimic protein DMP19 C-terminal" evidence="1">
    <location>
        <begin position="35"/>
        <end position="149"/>
    </location>
</feature>
<dbReference type="AlphaFoldDB" id="A0A9E8JPM1"/>
<dbReference type="EMBL" id="CP046056">
    <property type="protein sequence ID" value="QQD24243.1"/>
    <property type="molecule type" value="Genomic_DNA"/>
</dbReference>
<dbReference type="RefSeq" id="WP_228344282.1">
    <property type="nucleotide sequence ID" value="NZ_CP045550.1"/>
</dbReference>
<gene>
    <name evidence="2" type="ORF">GJQ55_07020</name>
</gene>
<organism evidence="2 3">
    <name type="scientific">Venatoribacter cucullus</name>
    <dbReference type="NCBI Taxonomy" id="2661630"/>
    <lineage>
        <taxon>Bacteria</taxon>
        <taxon>Pseudomonadati</taxon>
        <taxon>Pseudomonadota</taxon>
        <taxon>Gammaproteobacteria</taxon>
        <taxon>Oceanospirillales</taxon>
        <taxon>Oceanospirillaceae</taxon>
        <taxon>Venatoribacter</taxon>
    </lineage>
</organism>
<evidence type="ECO:0000313" key="2">
    <source>
        <dbReference type="EMBL" id="QQD24243.1"/>
    </source>
</evidence>
<evidence type="ECO:0000259" key="1">
    <source>
        <dbReference type="Pfam" id="PF14300"/>
    </source>
</evidence>
<accession>A0A9E8JPM1</accession>
<reference evidence="2 3" key="1">
    <citation type="submission" date="2019-11" db="EMBL/GenBank/DDBJ databases">
        <title>Venatorbacter sp. nov. a predator of Campylobacter and other Gram-negative bacteria.</title>
        <authorList>
            <person name="Saeedi A."/>
            <person name="Cummings N.J."/>
            <person name="Connerton I.F."/>
            <person name="Connerton P.L."/>
        </authorList>
    </citation>
    <scope>NUCLEOTIDE SEQUENCE [LARGE SCALE GENOMIC DNA]</scope>
    <source>
        <strain evidence="2">XL5</strain>
    </source>
</reference>
<proteinExistence type="predicted"/>
<sequence length="154" mass="17591">MNMEIQAALDVADETDSFLQITDVIYVKESEAGYDALTESEKTVFCIDGLLREMENGGFVQFFHHDVGALAADTLESLERIKAKGTYELMDRMLDLFAERQVPADEDERIEVFDHIQSEHADEIAELDDRFYDVGENLVALTLSFVQKNLKDFR</sequence>
<name>A0A9E8JPM1_9GAMM</name>
<keyword evidence="3" id="KW-1185">Reference proteome</keyword>
<dbReference type="InterPro" id="IPR025402">
    <property type="entry name" value="DMP19_C"/>
</dbReference>
<dbReference type="Pfam" id="PF14300">
    <property type="entry name" value="DMP19"/>
    <property type="match status" value="1"/>
</dbReference>